<dbReference type="PANTHER" id="PTHR12236">
    <property type="entry name" value="STRUCTURAL CONTITUENT OF CUTICLE"/>
    <property type="match status" value="1"/>
</dbReference>
<dbReference type="PRINTS" id="PR00947">
    <property type="entry name" value="CUTICLE"/>
</dbReference>
<organism evidence="3 4">
    <name type="scientific">Orchesella dallaii</name>
    <dbReference type="NCBI Taxonomy" id="48710"/>
    <lineage>
        <taxon>Eukaryota</taxon>
        <taxon>Metazoa</taxon>
        <taxon>Ecdysozoa</taxon>
        <taxon>Arthropoda</taxon>
        <taxon>Hexapoda</taxon>
        <taxon>Collembola</taxon>
        <taxon>Entomobryomorpha</taxon>
        <taxon>Entomobryoidea</taxon>
        <taxon>Orchesellidae</taxon>
        <taxon>Orchesellinae</taxon>
        <taxon>Orchesella</taxon>
    </lineage>
</organism>
<dbReference type="InterPro" id="IPR000618">
    <property type="entry name" value="Insect_cuticle"/>
</dbReference>
<evidence type="ECO:0000256" key="2">
    <source>
        <dbReference type="PROSITE-ProRule" id="PRU00497"/>
    </source>
</evidence>
<reference evidence="3 4" key="1">
    <citation type="submission" date="2024-08" db="EMBL/GenBank/DDBJ databases">
        <authorList>
            <person name="Cucini C."/>
            <person name="Frati F."/>
        </authorList>
    </citation>
    <scope>NUCLEOTIDE SEQUENCE [LARGE SCALE GENOMIC DNA]</scope>
</reference>
<dbReference type="PANTHER" id="PTHR12236:SF75">
    <property type="entry name" value="CUTICULAR PROTEIN 62BB, ISOFORM A"/>
    <property type="match status" value="1"/>
</dbReference>
<evidence type="ECO:0000256" key="1">
    <source>
        <dbReference type="ARBA" id="ARBA00022460"/>
    </source>
</evidence>
<proteinExistence type="predicted"/>
<evidence type="ECO:0000313" key="3">
    <source>
        <dbReference type="EMBL" id="CAL8113772.1"/>
    </source>
</evidence>
<dbReference type="Pfam" id="PF00379">
    <property type="entry name" value="Chitin_bind_4"/>
    <property type="match status" value="1"/>
</dbReference>
<dbReference type="PROSITE" id="PS51155">
    <property type="entry name" value="CHIT_BIND_RR_2"/>
    <property type="match status" value="1"/>
</dbReference>
<evidence type="ECO:0000313" key="4">
    <source>
        <dbReference type="Proteomes" id="UP001642540"/>
    </source>
</evidence>
<dbReference type="Proteomes" id="UP001642540">
    <property type="component" value="Unassembled WGS sequence"/>
</dbReference>
<dbReference type="EMBL" id="CAXLJM020000049">
    <property type="protein sequence ID" value="CAL8113772.1"/>
    <property type="molecule type" value="Genomic_DNA"/>
</dbReference>
<sequence>MRAQLKKSIQTINTYVSIMLHKFLPLCLFVGVAIAQQHYVAPHTVYKNILSSSPYHAHHTPPIDPYSKYAFGYSVADPYTGVHNRQEEKHGAVIKGQYQVVEHDGSLRTVSYASDPVHGFQAVVDKGPLPVRDLQKFGKVF</sequence>
<dbReference type="InterPro" id="IPR051217">
    <property type="entry name" value="Insect_Cuticle_Struc_Prot"/>
</dbReference>
<keyword evidence="4" id="KW-1185">Reference proteome</keyword>
<comment type="caution">
    <text evidence="3">The sequence shown here is derived from an EMBL/GenBank/DDBJ whole genome shotgun (WGS) entry which is preliminary data.</text>
</comment>
<keyword evidence="1 2" id="KW-0193">Cuticle</keyword>
<protein>
    <submittedName>
        <fullName evidence="3">Uncharacterized protein</fullName>
    </submittedName>
</protein>
<gene>
    <name evidence="3" type="ORF">ODALV1_LOCUS16165</name>
</gene>
<name>A0ABP1QX52_9HEXA</name>
<accession>A0ABP1QX52</accession>